<dbReference type="EMBL" id="CCMZ01000018">
    <property type="protein sequence ID" value="CDX17850.1"/>
    <property type="molecule type" value="Genomic_DNA"/>
</dbReference>
<proteinExistence type="predicted"/>
<sequence length="61" mass="6929">MFAYTSLSGLRVLRELDTIIRYLSRRRSFIPQVLRHGADLHGGPALVPAERCRIALHHAGY</sequence>
<dbReference type="Proteomes" id="UP000045285">
    <property type="component" value="Unassembled WGS sequence"/>
</dbReference>
<evidence type="ECO:0000313" key="1">
    <source>
        <dbReference type="EMBL" id="CDX17850.1"/>
    </source>
</evidence>
<evidence type="ECO:0000313" key="2">
    <source>
        <dbReference type="Proteomes" id="UP000045285"/>
    </source>
</evidence>
<dbReference type="AlphaFoldDB" id="A0A090FFR6"/>
<accession>A0A090FFR6</accession>
<protein>
    <submittedName>
        <fullName evidence="1">Uncharacterized protein</fullName>
    </submittedName>
</protein>
<organism evidence="1 2">
    <name type="scientific">Mesorhizobium plurifarium</name>
    <dbReference type="NCBI Taxonomy" id="69974"/>
    <lineage>
        <taxon>Bacteria</taxon>
        <taxon>Pseudomonadati</taxon>
        <taxon>Pseudomonadota</taxon>
        <taxon>Alphaproteobacteria</taxon>
        <taxon>Hyphomicrobiales</taxon>
        <taxon>Phyllobacteriaceae</taxon>
        <taxon>Mesorhizobium</taxon>
    </lineage>
</organism>
<gene>
    <name evidence="1" type="ORF">MPL3356_250001</name>
</gene>
<keyword evidence="2" id="KW-1185">Reference proteome</keyword>
<reference evidence="2" key="1">
    <citation type="submission" date="2014-08" db="EMBL/GenBank/DDBJ databases">
        <authorList>
            <person name="Moulin L."/>
        </authorList>
    </citation>
    <scope>NUCLEOTIDE SEQUENCE [LARGE SCALE GENOMIC DNA]</scope>
</reference>
<name>A0A090FFR6_MESPL</name>